<proteinExistence type="inferred from homology"/>
<evidence type="ECO:0000256" key="1">
    <source>
        <dbReference type="ARBA" id="ARBA00006974"/>
    </source>
</evidence>
<keyword evidence="3" id="KW-1185">Reference proteome</keyword>
<dbReference type="InterPro" id="IPR003676">
    <property type="entry name" value="SAUR_fam"/>
</dbReference>
<name>A0A7J7LN37_9MAGN</name>
<reference evidence="2 3" key="1">
    <citation type="journal article" date="2020" name="IScience">
        <title>Genome Sequencing of the Endangered Kingdonia uniflora (Circaeasteraceae, Ranunculales) Reveals Potential Mechanisms of Evolutionary Specialization.</title>
        <authorList>
            <person name="Sun Y."/>
            <person name="Deng T."/>
            <person name="Zhang A."/>
            <person name="Moore M.J."/>
            <person name="Landis J.B."/>
            <person name="Lin N."/>
            <person name="Zhang H."/>
            <person name="Zhang X."/>
            <person name="Huang J."/>
            <person name="Zhang X."/>
            <person name="Sun H."/>
            <person name="Wang H."/>
        </authorList>
    </citation>
    <scope>NUCLEOTIDE SEQUENCE [LARGE SCALE GENOMIC DNA]</scope>
    <source>
        <strain evidence="2">TB1705</strain>
        <tissue evidence="2">Leaf</tissue>
    </source>
</reference>
<dbReference type="EMBL" id="JACGCM010002142">
    <property type="protein sequence ID" value="KAF6144085.1"/>
    <property type="molecule type" value="Genomic_DNA"/>
</dbReference>
<dbReference type="Proteomes" id="UP000541444">
    <property type="component" value="Unassembled WGS sequence"/>
</dbReference>
<evidence type="ECO:0008006" key="4">
    <source>
        <dbReference type="Google" id="ProtNLM"/>
    </source>
</evidence>
<gene>
    <name evidence="2" type="ORF">GIB67_007546</name>
</gene>
<comment type="similarity">
    <text evidence="1">Belongs to the ARG7 family.</text>
</comment>
<dbReference type="PANTHER" id="PTHR31929">
    <property type="entry name" value="SAUR-LIKE AUXIN-RESPONSIVE PROTEIN FAMILY-RELATED"/>
    <property type="match status" value="1"/>
</dbReference>
<evidence type="ECO:0000313" key="2">
    <source>
        <dbReference type="EMBL" id="KAF6144085.1"/>
    </source>
</evidence>
<comment type="caution">
    <text evidence="2">The sequence shown here is derived from an EMBL/GenBank/DDBJ whole genome shotgun (WGS) entry which is preliminary data.</text>
</comment>
<accession>A0A7J7LN37</accession>
<evidence type="ECO:0000313" key="3">
    <source>
        <dbReference type="Proteomes" id="UP000541444"/>
    </source>
</evidence>
<dbReference type="Pfam" id="PF02519">
    <property type="entry name" value="Auxin_inducible"/>
    <property type="match status" value="1"/>
</dbReference>
<dbReference type="OrthoDB" id="625231at2759"/>
<organism evidence="2 3">
    <name type="scientific">Kingdonia uniflora</name>
    <dbReference type="NCBI Taxonomy" id="39325"/>
    <lineage>
        <taxon>Eukaryota</taxon>
        <taxon>Viridiplantae</taxon>
        <taxon>Streptophyta</taxon>
        <taxon>Embryophyta</taxon>
        <taxon>Tracheophyta</taxon>
        <taxon>Spermatophyta</taxon>
        <taxon>Magnoliopsida</taxon>
        <taxon>Ranunculales</taxon>
        <taxon>Circaeasteraceae</taxon>
        <taxon>Kingdonia</taxon>
    </lineage>
</organism>
<dbReference type="AlphaFoldDB" id="A0A7J7LN37"/>
<protein>
    <recommendedName>
        <fullName evidence="4">Small auxin up regulated protein</fullName>
    </recommendedName>
</protein>
<sequence length="98" mass="10979">MGTRLLSIAHQAKKILKLQSPLTRNQLSIAVDVPKGHMAVYVGENEKKRFVVPVSYLNHPSFQEMLSRAEEEFGFEYQMGGLTIPCKVSAFVALTSRL</sequence>
<dbReference type="GO" id="GO:0009733">
    <property type="term" value="P:response to auxin"/>
    <property type="evidence" value="ECO:0007669"/>
    <property type="project" value="InterPro"/>
</dbReference>